<accession>A0A3A5MKW8</accession>
<evidence type="ECO:0000256" key="4">
    <source>
        <dbReference type="PIRSR" id="PIRSR002825-1"/>
    </source>
</evidence>
<feature type="binding site" evidence="4">
    <location>
        <position position="234"/>
    </location>
    <ligand>
        <name>Fe cation</name>
        <dbReference type="ChEBI" id="CHEBI:24875"/>
    </ligand>
</feature>
<keyword evidence="4" id="KW-0408">Iron</keyword>
<gene>
    <name evidence="6" type="ORF">D6T64_06235</name>
</gene>
<name>A0A3A5MKW8_9MICO</name>
<dbReference type="OrthoDB" id="9769567at2"/>
<feature type="signal peptide" evidence="5">
    <location>
        <begin position="1"/>
        <end position="24"/>
    </location>
</feature>
<evidence type="ECO:0000313" key="7">
    <source>
        <dbReference type="Proteomes" id="UP000272015"/>
    </source>
</evidence>
<keyword evidence="2" id="KW-0410">Iron transport</keyword>
<evidence type="ECO:0000256" key="5">
    <source>
        <dbReference type="SAM" id="SignalP"/>
    </source>
</evidence>
<dbReference type="Gene3D" id="3.40.190.10">
    <property type="entry name" value="Periplasmic binding protein-like II"/>
    <property type="match status" value="2"/>
</dbReference>
<feature type="binding site" evidence="4">
    <location>
        <position position="233"/>
    </location>
    <ligand>
        <name>Fe cation</name>
        <dbReference type="ChEBI" id="CHEBI:24875"/>
    </ligand>
</feature>
<keyword evidence="7" id="KW-1185">Reference proteome</keyword>
<dbReference type="GO" id="GO:0006826">
    <property type="term" value="P:iron ion transport"/>
    <property type="evidence" value="ECO:0007669"/>
    <property type="project" value="UniProtKB-KW"/>
</dbReference>
<dbReference type="PANTHER" id="PTHR30006">
    <property type="entry name" value="THIAMINE-BINDING PERIPLASMIC PROTEIN-RELATED"/>
    <property type="match status" value="1"/>
</dbReference>
<dbReference type="AlphaFoldDB" id="A0A3A5MKW8"/>
<dbReference type="EMBL" id="QZVS01000070">
    <property type="protein sequence ID" value="RJT89685.1"/>
    <property type="molecule type" value="Genomic_DNA"/>
</dbReference>
<reference evidence="6 7" key="1">
    <citation type="submission" date="2018-09" db="EMBL/GenBank/DDBJ databases">
        <title>Novel species of Cryobacterium.</title>
        <authorList>
            <person name="Liu Q."/>
            <person name="Xin Y.-H."/>
        </authorList>
    </citation>
    <scope>NUCLEOTIDE SEQUENCE [LARGE SCALE GENOMIC DNA]</scope>
    <source>
        <strain evidence="6 7">Hh39</strain>
    </source>
</reference>
<proteinExistence type="inferred from homology"/>
<evidence type="ECO:0000256" key="1">
    <source>
        <dbReference type="ARBA" id="ARBA00008520"/>
    </source>
</evidence>
<dbReference type="SUPFAM" id="SSF53850">
    <property type="entry name" value="Periplasmic binding protein-like II"/>
    <property type="match status" value="1"/>
</dbReference>
<feature type="chain" id="PRO_5017384053" evidence="5">
    <location>
        <begin position="25"/>
        <end position="347"/>
    </location>
</feature>
<evidence type="ECO:0000313" key="6">
    <source>
        <dbReference type="EMBL" id="RJT89685.1"/>
    </source>
</evidence>
<protein>
    <submittedName>
        <fullName evidence="6">Iron ABC transporter substrate-binding protein</fullName>
    </submittedName>
</protein>
<dbReference type="GO" id="GO:0030288">
    <property type="term" value="C:outer membrane-bounded periplasmic space"/>
    <property type="evidence" value="ECO:0007669"/>
    <property type="project" value="TreeGrafter"/>
</dbReference>
<sequence>MSPRFLALAAGISVLALTGCTAPADTDDAAGTSAPEEDGAFTLYSGRDEVLVQPLIDQFEEKSGIEVEVRYGNTAELGALLLEEGDATPAQVFLAQDAGALGALSNADLFATLPDATTSKVPAGFTSTDDTWVGVTGRARVIAYDGQEMTADEVPASVDAFTEPEWAGRLGVAPTNASFQSFVTAYRVLNGEDAADAWVEAIAANDPQIFDNNRAILAAVDEGVIDVGLLNHYYWFAQAAETGAENMRAQLSYPEAGDAGSIVNVTGAGLLQSGATDADALTFIDFLVSAEAQQYFVDETFEYPLIEGIDAPEGVPPLDSLVNSELDLADLESLETTQALLGKHGLI</sequence>
<evidence type="ECO:0000256" key="3">
    <source>
        <dbReference type="ARBA" id="ARBA00022729"/>
    </source>
</evidence>
<dbReference type="CDD" id="cd13543">
    <property type="entry name" value="PBP2_Fbp"/>
    <property type="match status" value="1"/>
</dbReference>
<dbReference type="Pfam" id="PF13343">
    <property type="entry name" value="SBP_bac_6"/>
    <property type="match status" value="1"/>
</dbReference>
<comment type="similarity">
    <text evidence="1">Belongs to the bacterial solute-binding protein 1 family.</text>
</comment>
<evidence type="ECO:0000256" key="2">
    <source>
        <dbReference type="ARBA" id="ARBA00022496"/>
    </source>
</evidence>
<comment type="caution">
    <text evidence="6">The sequence shown here is derived from an EMBL/GenBank/DDBJ whole genome shotgun (WGS) entry which is preliminary data.</text>
</comment>
<dbReference type="PIRSF" id="PIRSF002825">
    <property type="entry name" value="CfbpA"/>
    <property type="match status" value="1"/>
</dbReference>
<keyword evidence="4" id="KW-0479">Metal-binding</keyword>
<dbReference type="PROSITE" id="PS51257">
    <property type="entry name" value="PROKAR_LIPOPROTEIN"/>
    <property type="match status" value="1"/>
</dbReference>
<dbReference type="InterPro" id="IPR026045">
    <property type="entry name" value="Ferric-bd"/>
</dbReference>
<organism evidence="6 7">
    <name type="scientific">Cryobacterium melibiosiphilum</name>
    <dbReference type="NCBI Taxonomy" id="995039"/>
    <lineage>
        <taxon>Bacteria</taxon>
        <taxon>Bacillati</taxon>
        <taxon>Actinomycetota</taxon>
        <taxon>Actinomycetes</taxon>
        <taxon>Micrococcales</taxon>
        <taxon>Microbacteriaceae</taxon>
        <taxon>Cryobacterium</taxon>
    </lineage>
</organism>
<keyword evidence="2" id="KW-0406">Ion transport</keyword>
<keyword evidence="2" id="KW-0813">Transport</keyword>
<dbReference type="Proteomes" id="UP000272015">
    <property type="component" value="Unassembled WGS sequence"/>
</dbReference>
<dbReference type="PANTHER" id="PTHR30006:SF15">
    <property type="entry name" value="IRON-UTILIZATION PERIPLASMIC PROTEIN"/>
    <property type="match status" value="1"/>
</dbReference>
<keyword evidence="3 5" id="KW-0732">Signal</keyword>
<dbReference type="GO" id="GO:0046872">
    <property type="term" value="F:metal ion binding"/>
    <property type="evidence" value="ECO:0007669"/>
    <property type="project" value="UniProtKB-KW"/>
</dbReference>